<dbReference type="Gene3D" id="2.40.50.40">
    <property type="match status" value="1"/>
</dbReference>
<organism evidence="3 4">
    <name type="scientific">Agrocybe chaxingu</name>
    <dbReference type="NCBI Taxonomy" id="84603"/>
    <lineage>
        <taxon>Eukaryota</taxon>
        <taxon>Fungi</taxon>
        <taxon>Dikarya</taxon>
        <taxon>Basidiomycota</taxon>
        <taxon>Agaricomycotina</taxon>
        <taxon>Agaricomycetes</taxon>
        <taxon>Agaricomycetidae</taxon>
        <taxon>Agaricales</taxon>
        <taxon>Agaricineae</taxon>
        <taxon>Strophariaceae</taxon>
        <taxon>Agrocybe</taxon>
    </lineage>
</organism>
<reference evidence="3" key="1">
    <citation type="submission" date="2022-07" db="EMBL/GenBank/DDBJ databases">
        <title>Genome Sequence of Agrocybe chaxingu.</title>
        <authorList>
            <person name="Buettner E."/>
        </authorList>
    </citation>
    <scope>NUCLEOTIDE SEQUENCE</scope>
    <source>
        <strain evidence="3">MP-N11</strain>
    </source>
</reference>
<dbReference type="InterPro" id="IPR016197">
    <property type="entry name" value="Chromo-like_dom_sf"/>
</dbReference>
<comment type="caution">
    <text evidence="3">The sequence shown here is derived from an EMBL/GenBank/DDBJ whole genome shotgun (WGS) entry which is preliminary data.</text>
</comment>
<proteinExistence type="predicted"/>
<sequence length="459" mass="52523">MQSPHVYEKRHNGRNGQVNEVDDRTDLPVAYGAIQSGFGNLRDPVVIEQQSSRENFALWLLSSLPRSKRDIRRESTFKASKRGPILRALLQVYVHPMTVKRAIDDDSEGEDVTHSTKKIPRRSTRTRRKSGVSCDFSFSSPISSSSDATPSFETRSERTAARQTRREVSEESSDSEIIFVEAPIVVKKGKTVEKHFSEPITISGKALRPTVAFDTFWRFAAERKGIDDRRRAGLPAPWTKDEILQKYFFCNTFRVLDKGCQFLIKEVIEKGSQDPEEVVFRVILFNTFTKIETWELLARELGPLKWTTYNRMEYRKVLSRAVARGMALYTGAYIKPAPHFGESTNYANHLYLLETLMDSKLASRLLVAPYMADVYDCAAKVMGASTRRTSRIRPQKNLMLEKRYEIERIADDELVDGVRKFLVYWKGYPASDATWECESSLSHDAPGAVEDYLSKPMKR</sequence>
<evidence type="ECO:0000256" key="1">
    <source>
        <dbReference type="SAM" id="MobiDB-lite"/>
    </source>
</evidence>
<dbReference type="InterPro" id="IPR023780">
    <property type="entry name" value="Chromo_domain"/>
</dbReference>
<gene>
    <name evidence="3" type="ORF">NLJ89_g4968</name>
</gene>
<feature type="region of interest" description="Disordered" evidence="1">
    <location>
        <begin position="105"/>
        <end position="169"/>
    </location>
</feature>
<dbReference type="InterPro" id="IPR040684">
    <property type="entry name" value="HMUDK_hel"/>
</dbReference>
<keyword evidence="4" id="KW-1185">Reference proteome</keyword>
<feature type="compositionally biased region" description="Basic and acidic residues" evidence="1">
    <location>
        <begin position="1"/>
        <end position="10"/>
    </location>
</feature>
<feature type="compositionally biased region" description="Basic and acidic residues" evidence="1">
    <location>
        <begin position="154"/>
        <end position="169"/>
    </location>
</feature>
<dbReference type="CDD" id="cd00024">
    <property type="entry name" value="CD_CSD"/>
    <property type="match status" value="1"/>
</dbReference>
<accession>A0A9W8K815</accession>
<dbReference type="EMBL" id="JANKHO010000439">
    <property type="protein sequence ID" value="KAJ3509910.1"/>
    <property type="molecule type" value="Genomic_DNA"/>
</dbReference>
<dbReference type="Proteomes" id="UP001148786">
    <property type="component" value="Unassembled WGS sequence"/>
</dbReference>
<protein>
    <recommendedName>
        <fullName evidence="2">Chromo domain-containing protein</fullName>
    </recommendedName>
</protein>
<dbReference type="PROSITE" id="PS50013">
    <property type="entry name" value="CHROMO_2"/>
    <property type="match status" value="1"/>
</dbReference>
<dbReference type="Pfam" id="PF18723">
    <property type="entry name" value="HMUDK_hel"/>
    <property type="match status" value="1"/>
</dbReference>
<feature type="domain" description="Chromo" evidence="2">
    <location>
        <begin position="404"/>
        <end position="459"/>
    </location>
</feature>
<feature type="compositionally biased region" description="Basic residues" evidence="1">
    <location>
        <begin position="115"/>
        <end position="130"/>
    </location>
</feature>
<dbReference type="GO" id="GO:0006338">
    <property type="term" value="P:chromatin remodeling"/>
    <property type="evidence" value="ECO:0007669"/>
    <property type="project" value="UniProtKB-ARBA"/>
</dbReference>
<evidence type="ECO:0000259" key="2">
    <source>
        <dbReference type="PROSITE" id="PS50013"/>
    </source>
</evidence>
<dbReference type="OrthoDB" id="433924at2759"/>
<name>A0A9W8K815_9AGAR</name>
<dbReference type="Pfam" id="PF00385">
    <property type="entry name" value="Chromo"/>
    <property type="match status" value="1"/>
</dbReference>
<feature type="region of interest" description="Disordered" evidence="1">
    <location>
        <begin position="1"/>
        <end position="20"/>
    </location>
</feature>
<dbReference type="SMART" id="SM00298">
    <property type="entry name" value="CHROMO"/>
    <property type="match status" value="1"/>
</dbReference>
<feature type="compositionally biased region" description="Low complexity" evidence="1">
    <location>
        <begin position="133"/>
        <end position="152"/>
    </location>
</feature>
<dbReference type="SUPFAM" id="SSF54160">
    <property type="entry name" value="Chromo domain-like"/>
    <property type="match status" value="1"/>
</dbReference>
<evidence type="ECO:0000313" key="4">
    <source>
        <dbReference type="Proteomes" id="UP001148786"/>
    </source>
</evidence>
<dbReference type="AlphaFoldDB" id="A0A9W8K815"/>
<dbReference type="InterPro" id="IPR000953">
    <property type="entry name" value="Chromo/chromo_shadow_dom"/>
</dbReference>
<evidence type="ECO:0000313" key="3">
    <source>
        <dbReference type="EMBL" id="KAJ3509910.1"/>
    </source>
</evidence>